<dbReference type="AlphaFoldDB" id="A0AA39SUD1"/>
<reference evidence="2" key="1">
    <citation type="journal article" date="2022" name="Plant J.">
        <title>Strategies of tolerance reflected in two North American maple genomes.</title>
        <authorList>
            <person name="McEvoy S.L."/>
            <person name="Sezen U.U."/>
            <person name="Trouern-Trend A."/>
            <person name="McMahon S.M."/>
            <person name="Schaberg P.G."/>
            <person name="Yang J."/>
            <person name="Wegrzyn J.L."/>
            <person name="Swenson N.G."/>
        </authorList>
    </citation>
    <scope>NUCLEOTIDE SEQUENCE</scope>
    <source>
        <strain evidence="2">NS2018</strain>
    </source>
</reference>
<feature type="compositionally biased region" description="Basic and acidic residues" evidence="1">
    <location>
        <begin position="129"/>
        <end position="140"/>
    </location>
</feature>
<keyword evidence="3" id="KW-1185">Reference proteome</keyword>
<evidence type="ECO:0000313" key="2">
    <source>
        <dbReference type="EMBL" id="KAK0596822.1"/>
    </source>
</evidence>
<evidence type="ECO:0000256" key="1">
    <source>
        <dbReference type="SAM" id="MobiDB-lite"/>
    </source>
</evidence>
<feature type="region of interest" description="Disordered" evidence="1">
    <location>
        <begin position="121"/>
        <end position="140"/>
    </location>
</feature>
<accession>A0AA39SUD1</accession>
<reference evidence="2" key="2">
    <citation type="submission" date="2023-06" db="EMBL/GenBank/DDBJ databases">
        <authorList>
            <person name="Swenson N.G."/>
            <person name="Wegrzyn J.L."/>
            <person name="Mcevoy S.L."/>
        </authorList>
    </citation>
    <scope>NUCLEOTIDE SEQUENCE</scope>
    <source>
        <strain evidence="2">NS2018</strain>
        <tissue evidence="2">Leaf</tissue>
    </source>
</reference>
<sequence>MFRLEVHATCQLNYPNEEAFYLCMIIPSEILVKTGNGLFPIRIEESSSSVSSEWLSKTLGLNPGARFKVEEEIATDEFPLASGEGEWRLVERCQCKSDRAVDRSKDQLCVRKKGEIRGIMGPNFRRPRKDLEDREARSDKATLPKEPFLNLCVEEKGKGKWIRKLKSKPPRFPACKGGIRIGVDRPSQKSSSSSAESSSSEDELAGRGFFQIWVGECSKGIGPSGPPVCGGLVDKAFKHKRNPTRIMQKADQMAQIVGSP</sequence>
<proteinExistence type="predicted"/>
<feature type="region of interest" description="Disordered" evidence="1">
    <location>
        <begin position="176"/>
        <end position="202"/>
    </location>
</feature>
<name>A0AA39SUD1_ACESA</name>
<organism evidence="2 3">
    <name type="scientific">Acer saccharum</name>
    <name type="common">Sugar maple</name>
    <dbReference type="NCBI Taxonomy" id="4024"/>
    <lineage>
        <taxon>Eukaryota</taxon>
        <taxon>Viridiplantae</taxon>
        <taxon>Streptophyta</taxon>
        <taxon>Embryophyta</taxon>
        <taxon>Tracheophyta</taxon>
        <taxon>Spermatophyta</taxon>
        <taxon>Magnoliopsida</taxon>
        <taxon>eudicotyledons</taxon>
        <taxon>Gunneridae</taxon>
        <taxon>Pentapetalae</taxon>
        <taxon>rosids</taxon>
        <taxon>malvids</taxon>
        <taxon>Sapindales</taxon>
        <taxon>Sapindaceae</taxon>
        <taxon>Hippocastanoideae</taxon>
        <taxon>Acereae</taxon>
        <taxon>Acer</taxon>
    </lineage>
</organism>
<evidence type="ECO:0000313" key="3">
    <source>
        <dbReference type="Proteomes" id="UP001168877"/>
    </source>
</evidence>
<dbReference type="Proteomes" id="UP001168877">
    <property type="component" value="Unassembled WGS sequence"/>
</dbReference>
<protein>
    <submittedName>
        <fullName evidence="2">Uncharacterized protein</fullName>
    </submittedName>
</protein>
<dbReference type="EMBL" id="JAUESC010000004">
    <property type="protein sequence ID" value="KAK0596822.1"/>
    <property type="molecule type" value="Genomic_DNA"/>
</dbReference>
<comment type="caution">
    <text evidence="2">The sequence shown here is derived from an EMBL/GenBank/DDBJ whole genome shotgun (WGS) entry which is preliminary data.</text>
</comment>
<gene>
    <name evidence="2" type="ORF">LWI29_019359</name>
</gene>